<dbReference type="AlphaFoldDB" id="A0A1F5VT96"/>
<evidence type="ECO:0000313" key="2">
    <source>
        <dbReference type="Proteomes" id="UP000178943"/>
    </source>
</evidence>
<proteinExistence type="predicted"/>
<dbReference type="Proteomes" id="UP000178943">
    <property type="component" value="Unassembled WGS sequence"/>
</dbReference>
<gene>
    <name evidence="1" type="ORF">A2Y62_01025</name>
</gene>
<reference evidence="1 2" key="1">
    <citation type="journal article" date="2016" name="Nat. Commun.">
        <title>Thousands of microbial genomes shed light on interconnected biogeochemical processes in an aquifer system.</title>
        <authorList>
            <person name="Anantharaman K."/>
            <person name="Brown C.T."/>
            <person name="Hug L.A."/>
            <person name="Sharon I."/>
            <person name="Castelle C.J."/>
            <person name="Probst A.J."/>
            <person name="Thomas B.C."/>
            <person name="Singh A."/>
            <person name="Wilkins M.J."/>
            <person name="Karaoz U."/>
            <person name="Brodie E.L."/>
            <person name="Williams K.H."/>
            <person name="Hubbard S.S."/>
            <person name="Banfield J.F."/>
        </authorList>
    </citation>
    <scope>NUCLEOTIDE SEQUENCE [LARGE SCALE GENOMIC DNA]</scope>
</reference>
<comment type="caution">
    <text evidence="1">The sequence shown here is derived from an EMBL/GenBank/DDBJ whole genome shotgun (WGS) entry which is preliminary data.</text>
</comment>
<dbReference type="STRING" id="1817863.A2Y62_01025"/>
<sequence>MIRICKDSHSILEQLYSNGDKSPDTFHQARLLFNFLKSKGTWRDGLFCVFDSVSDAANSYKN</sequence>
<accession>A0A1F5VT96</accession>
<evidence type="ECO:0000313" key="1">
    <source>
        <dbReference type="EMBL" id="OGF66575.1"/>
    </source>
</evidence>
<protein>
    <submittedName>
        <fullName evidence="1">Uncharacterized protein</fullName>
    </submittedName>
</protein>
<organism evidence="1 2">
    <name type="scientific">Candidatus Fischerbacteria bacterium RBG_13_37_8</name>
    <dbReference type="NCBI Taxonomy" id="1817863"/>
    <lineage>
        <taxon>Bacteria</taxon>
        <taxon>Candidatus Fischeribacteriota</taxon>
    </lineage>
</organism>
<name>A0A1F5VT96_9BACT</name>
<dbReference type="EMBL" id="MFGW01000088">
    <property type="protein sequence ID" value="OGF66575.1"/>
    <property type="molecule type" value="Genomic_DNA"/>
</dbReference>